<dbReference type="InterPro" id="IPR025110">
    <property type="entry name" value="AMP-bd_C"/>
</dbReference>
<sequence>MTIGLLVQRAADRFADRRAVQGPDGTRSFAELARRASGLARGLLSLGLSPGDRVLELLPNGCALVECDLALAIAGLVRVPLNPRLGPTEWERIADDCGARGLVYDTRFDQETESLRSGLRTVVPSRRFDDLIIGDSPVGDAVLDDVVGLAYSSGTTGKPKGARRTHRNRISSALAMTHEVLGGPPGADAVYLHAGPAIHTSGLFVLPFLMAGARQVFLDHADAHAILEAIDEHGVTHTALVPTMVNRLAEVADGTPLRMLAYAGAPMPSGQIRRASERLTPNLVQYYGLVEAMPPLTVLDAAEHARGLDGEPELLASAGRVCLAVDLQVVDEEGRRLPDGEPGEVVVRGDPVTPGYFDAEGRADLGKSFADGWLRTGDIGHIGAGGRLWLTDRKNDMIITGGYNVYPREVEDVIAGIDGIADASVVGLADPEWGQRLTAAYACAPGRRVEPEEVLRLCRAALPPHKRPKSALQVGSLPLNATGKISRREVLRRLEAGEAW</sequence>
<dbReference type="RefSeq" id="WP_358138686.1">
    <property type="nucleotide sequence ID" value="NZ_JBFALK010000020.1"/>
</dbReference>
<dbReference type="Gene3D" id="3.40.50.12780">
    <property type="entry name" value="N-terminal domain of ligase-like"/>
    <property type="match status" value="1"/>
</dbReference>
<dbReference type="Pfam" id="PF13193">
    <property type="entry name" value="AMP-binding_C"/>
    <property type="match status" value="1"/>
</dbReference>
<dbReference type="PROSITE" id="PS00455">
    <property type="entry name" value="AMP_BINDING"/>
    <property type="match status" value="1"/>
</dbReference>
<dbReference type="PANTHER" id="PTHR43767:SF7">
    <property type="entry name" value="MEDIUM_LONG-CHAIN-FATTY-ACID--COA LIGASE FADD8"/>
    <property type="match status" value="1"/>
</dbReference>
<organism evidence="3 4">
    <name type="scientific">Microtetraspora glauca</name>
    <dbReference type="NCBI Taxonomy" id="1996"/>
    <lineage>
        <taxon>Bacteria</taxon>
        <taxon>Bacillati</taxon>
        <taxon>Actinomycetota</taxon>
        <taxon>Actinomycetes</taxon>
        <taxon>Streptosporangiales</taxon>
        <taxon>Streptosporangiaceae</taxon>
        <taxon>Microtetraspora</taxon>
    </lineage>
</organism>
<evidence type="ECO:0000259" key="1">
    <source>
        <dbReference type="Pfam" id="PF00501"/>
    </source>
</evidence>
<feature type="domain" description="AMP-dependent synthetase/ligase" evidence="1">
    <location>
        <begin position="8"/>
        <end position="357"/>
    </location>
</feature>
<dbReference type="EMBL" id="JBFALK010000020">
    <property type="protein sequence ID" value="MEV0973184.1"/>
    <property type="molecule type" value="Genomic_DNA"/>
</dbReference>
<proteinExistence type="predicted"/>
<reference evidence="3 4" key="1">
    <citation type="submission" date="2024-06" db="EMBL/GenBank/DDBJ databases">
        <title>The Natural Products Discovery Center: Release of the First 8490 Sequenced Strains for Exploring Actinobacteria Biosynthetic Diversity.</title>
        <authorList>
            <person name="Kalkreuter E."/>
            <person name="Kautsar S.A."/>
            <person name="Yang D."/>
            <person name="Bader C.D."/>
            <person name="Teijaro C.N."/>
            <person name="Fluegel L."/>
            <person name="Davis C.M."/>
            <person name="Simpson J.R."/>
            <person name="Lauterbach L."/>
            <person name="Steele A.D."/>
            <person name="Gui C."/>
            <person name="Meng S."/>
            <person name="Li G."/>
            <person name="Viehrig K."/>
            <person name="Ye F."/>
            <person name="Su P."/>
            <person name="Kiefer A.F."/>
            <person name="Nichols A."/>
            <person name="Cepeda A.J."/>
            <person name="Yan W."/>
            <person name="Fan B."/>
            <person name="Jiang Y."/>
            <person name="Adhikari A."/>
            <person name="Zheng C.-J."/>
            <person name="Schuster L."/>
            <person name="Cowan T.M."/>
            <person name="Smanski M.J."/>
            <person name="Chevrette M.G."/>
            <person name="De Carvalho L.P.S."/>
            <person name="Shen B."/>
        </authorList>
    </citation>
    <scope>NUCLEOTIDE SEQUENCE [LARGE SCALE GENOMIC DNA]</scope>
    <source>
        <strain evidence="3 4">NPDC050100</strain>
    </source>
</reference>
<keyword evidence="4" id="KW-1185">Reference proteome</keyword>
<name>A0ABV3GNK7_MICGL</name>
<dbReference type="Pfam" id="PF00501">
    <property type="entry name" value="AMP-binding"/>
    <property type="match status" value="1"/>
</dbReference>
<evidence type="ECO:0000313" key="4">
    <source>
        <dbReference type="Proteomes" id="UP001551675"/>
    </source>
</evidence>
<gene>
    <name evidence="3" type="ORF">AB0I59_31660</name>
</gene>
<comment type="caution">
    <text evidence="3">The sequence shown here is derived from an EMBL/GenBank/DDBJ whole genome shotgun (WGS) entry which is preliminary data.</text>
</comment>
<evidence type="ECO:0000259" key="2">
    <source>
        <dbReference type="Pfam" id="PF13193"/>
    </source>
</evidence>
<dbReference type="InterPro" id="IPR020845">
    <property type="entry name" value="AMP-binding_CS"/>
</dbReference>
<dbReference type="InterPro" id="IPR045851">
    <property type="entry name" value="AMP-bd_C_sf"/>
</dbReference>
<evidence type="ECO:0000313" key="3">
    <source>
        <dbReference type="EMBL" id="MEV0973184.1"/>
    </source>
</evidence>
<dbReference type="InterPro" id="IPR050237">
    <property type="entry name" value="ATP-dep_AMP-bd_enzyme"/>
</dbReference>
<dbReference type="PANTHER" id="PTHR43767">
    <property type="entry name" value="LONG-CHAIN-FATTY-ACID--COA LIGASE"/>
    <property type="match status" value="1"/>
</dbReference>
<dbReference type="SUPFAM" id="SSF56801">
    <property type="entry name" value="Acetyl-CoA synthetase-like"/>
    <property type="match status" value="1"/>
</dbReference>
<dbReference type="Gene3D" id="3.30.300.30">
    <property type="match status" value="1"/>
</dbReference>
<dbReference type="Proteomes" id="UP001551675">
    <property type="component" value="Unassembled WGS sequence"/>
</dbReference>
<dbReference type="InterPro" id="IPR000873">
    <property type="entry name" value="AMP-dep_synth/lig_dom"/>
</dbReference>
<accession>A0ABV3GNK7</accession>
<protein>
    <submittedName>
        <fullName evidence="3">AMP-binding protein</fullName>
    </submittedName>
</protein>
<feature type="domain" description="AMP-binding enzyme C-terminal" evidence="2">
    <location>
        <begin position="409"/>
        <end position="484"/>
    </location>
</feature>
<dbReference type="InterPro" id="IPR042099">
    <property type="entry name" value="ANL_N_sf"/>
</dbReference>